<dbReference type="Proteomes" id="UP000035301">
    <property type="component" value="Unassembled WGS sequence"/>
</dbReference>
<sequence length="324" mass="36502">MGGSVRKPDAPGENLMQALSTRKESVVHLTHNDLDAVGSDAVHRRAYGDVFTVWSSVGKFLSLFDAVAGSPGRGDLLSISDIGYQQGVEQRLAKARSNGWRIEWRDHHRWKDEEIRAVEKKTSLLHVDVSTCATGIVARDLAPGDPVAEEIARVVCDYDLWKHLDPRSKMLGQVVMRKGCREYVRDNLVRGTIVDARVESEYNEIVREMERDIKKSIRHTTIIEDGRYRIAFAPLYGYPSETAHAIRDELGTDIEVIVSSNGRISIRSVPPVSHIIAREFSGGGHPHAAGGTFPFTLLDRLLFWLIKRNRHYRRLAERAESIEE</sequence>
<accession>A0A0H1QZS9</accession>
<dbReference type="PANTHER" id="PTHR42146">
    <property type="entry name" value="3',5'-CYCLIC-NUCLEOTIDE PHOSPHODIESTERASE"/>
    <property type="match status" value="1"/>
</dbReference>
<dbReference type="RefSeq" id="WP_048181793.1">
    <property type="nucleotide sequence ID" value="NZ_JXOJ01000002.1"/>
</dbReference>
<dbReference type="STRING" id="1550566.SZ63_04440"/>
<protein>
    <submittedName>
        <fullName evidence="1">Phosphoesterase</fullName>
    </submittedName>
</protein>
<name>A0A0H1QZS9_9EURY</name>
<dbReference type="SUPFAM" id="SSF64182">
    <property type="entry name" value="DHH phosphoesterases"/>
    <property type="match status" value="1"/>
</dbReference>
<gene>
    <name evidence="1" type="ORF">SZ63_04440</name>
</gene>
<organism evidence="1 2">
    <name type="scientific">Methanoculleus sediminis</name>
    <dbReference type="NCBI Taxonomy" id="1550566"/>
    <lineage>
        <taxon>Archaea</taxon>
        <taxon>Methanobacteriati</taxon>
        <taxon>Methanobacteriota</taxon>
        <taxon>Stenosarchaea group</taxon>
        <taxon>Methanomicrobia</taxon>
        <taxon>Methanomicrobiales</taxon>
        <taxon>Methanomicrobiaceae</taxon>
        <taxon>Methanoculleus</taxon>
    </lineage>
</organism>
<reference evidence="1 2" key="1">
    <citation type="journal article" date="2015" name="Int. J. Syst. Evol. Microbiol.">
        <title>Methanoculleus sediminis sp. nov., a methanogen from sediments near a submarine mud volcano.</title>
        <authorList>
            <person name="Chen S.C."/>
            <person name="Chen M.F."/>
            <person name="Lai M.C."/>
            <person name="Weng C.Y."/>
            <person name="Wu S.Y."/>
            <person name="Lin S."/>
            <person name="Yang T.F."/>
            <person name="Chen P.C."/>
        </authorList>
    </citation>
    <scope>NUCLEOTIDE SEQUENCE [LARGE SCALE GENOMIC DNA]</scope>
    <source>
        <strain evidence="1 2">S3Fa</strain>
    </source>
</reference>
<dbReference type="InterPro" id="IPR052968">
    <property type="entry name" value="Nucleotide_metab_enz"/>
</dbReference>
<dbReference type="AlphaFoldDB" id="A0A0H1QZS9"/>
<dbReference type="PANTHER" id="PTHR42146:SF1">
    <property type="entry name" value="OLIGORIBONUCLEASE NRNB"/>
    <property type="match status" value="1"/>
</dbReference>
<dbReference type="InterPro" id="IPR038763">
    <property type="entry name" value="DHH_sf"/>
</dbReference>
<dbReference type="PATRIC" id="fig|1550566.3.peg.949"/>
<evidence type="ECO:0000313" key="1">
    <source>
        <dbReference type="EMBL" id="KLK88294.1"/>
    </source>
</evidence>
<dbReference type="EMBL" id="JXOJ01000002">
    <property type="protein sequence ID" value="KLK88294.1"/>
    <property type="molecule type" value="Genomic_DNA"/>
</dbReference>
<dbReference type="Gene3D" id="3.10.310.30">
    <property type="match status" value="1"/>
</dbReference>
<proteinExistence type="predicted"/>
<evidence type="ECO:0000313" key="2">
    <source>
        <dbReference type="Proteomes" id="UP000035301"/>
    </source>
</evidence>
<keyword evidence="2" id="KW-1185">Reference proteome</keyword>
<comment type="caution">
    <text evidence="1">The sequence shown here is derived from an EMBL/GenBank/DDBJ whole genome shotgun (WGS) entry which is preliminary data.</text>
</comment>
<dbReference type="OrthoDB" id="18016at2157"/>